<keyword evidence="8 10" id="KW-0472">Membrane</keyword>
<comment type="caution">
    <text evidence="12">The sequence shown here is derived from an EMBL/GenBank/DDBJ whole genome shotgun (WGS) entry which is preliminary data.</text>
</comment>
<keyword evidence="7 10" id="KW-0811">Translocation</keyword>
<comment type="function">
    <text evidence="10">The central subunit of the protein translocation channel SecYEG. Consists of two halves formed by TMs 1-5 and 6-10. These two domains form a lateral gate at the front which open onto the bilayer between TMs 2 and 7, and are clamped together by SecE at the back. The channel is closed by both a pore ring composed of hydrophobic SecY resides and a short helix (helix 2A) on the extracellular side of the membrane which forms a plug. The plug probably moves laterally to allow the channel to open. The ring and the pore may move independently.</text>
</comment>
<dbReference type="GO" id="GO:0065002">
    <property type="term" value="P:intracellular protein transmembrane transport"/>
    <property type="evidence" value="ECO:0007669"/>
    <property type="project" value="UniProtKB-UniRule"/>
</dbReference>
<evidence type="ECO:0000256" key="7">
    <source>
        <dbReference type="ARBA" id="ARBA00023010"/>
    </source>
</evidence>
<sequence length="424" mass="46148">MLSTLMNAWKIPELRSKIKYTFLLLIIFRLGAVIPVPGINIESVRAIVESAGLLSMFDMFSGGAFGNMTIFALSITPYITASIIMNLLTVAIPSLEELAKEGEEGRQKISQYTRYATIVLALIQAVGITVGLFNQALMTRDAFSITVVVLTLVAGTAFLMWLGEQITEKGIGNGISLIIFAGIVSGIPGGVYRTILLTQQGEVSILNILVFIVIVAAIVAGVVAIQEGTRKIPVQYAKRVVGRKMYGGQSTHIPLKVNQSGVIPVIFAMSVLAFPQTIAMFFGSETGFGRFVSVWLSPQASPGIYVYTILTAFLIVFFTYFYTAITFNPIEVATNMKKYGGFIPGIRPGKPTSEYLTKVLNRITLAGAIFLAAITIFPMILMPYLNIPVHFGGTAILIVVGVALETMKQIESQMLMRHYQGFLK</sequence>
<dbReference type="PRINTS" id="PR00303">
    <property type="entry name" value="SECYTRNLCASE"/>
</dbReference>
<dbReference type="EMBL" id="SLYC01000025">
    <property type="protein sequence ID" value="TCQ01620.1"/>
    <property type="molecule type" value="Genomic_DNA"/>
</dbReference>
<keyword evidence="13" id="KW-1185">Reference proteome</keyword>
<evidence type="ECO:0000256" key="2">
    <source>
        <dbReference type="ARBA" id="ARBA00005751"/>
    </source>
</evidence>
<name>A0A4R2TDS1_9FIRM</name>
<feature type="transmembrane region" description="Helical" evidence="10">
    <location>
        <begin position="115"/>
        <end position="136"/>
    </location>
</feature>
<feature type="transmembrane region" description="Helical" evidence="10">
    <location>
        <begin position="51"/>
        <end position="72"/>
    </location>
</feature>
<dbReference type="OrthoDB" id="9809248at2"/>
<organism evidence="12 13">
    <name type="scientific">Serpentinicella alkaliphila</name>
    <dbReference type="NCBI Taxonomy" id="1734049"/>
    <lineage>
        <taxon>Bacteria</taxon>
        <taxon>Bacillati</taxon>
        <taxon>Bacillota</taxon>
        <taxon>Clostridia</taxon>
        <taxon>Peptostreptococcales</taxon>
        <taxon>Natronincolaceae</taxon>
        <taxon>Serpentinicella</taxon>
    </lineage>
</organism>
<dbReference type="InterPro" id="IPR002208">
    <property type="entry name" value="SecY/SEC61-alpha"/>
</dbReference>
<feature type="transmembrane region" description="Helical" evidence="10">
    <location>
        <begin position="174"/>
        <end position="192"/>
    </location>
</feature>
<comment type="similarity">
    <text evidence="2 10 11">Belongs to the SecY/SEC61-alpha family.</text>
</comment>
<evidence type="ECO:0000256" key="6">
    <source>
        <dbReference type="ARBA" id="ARBA00022989"/>
    </source>
</evidence>
<dbReference type="InterPro" id="IPR030659">
    <property type="entry name" value="SecY_CS"/>
</dbReference>
<evidence type="ECO:0000256" key="1">
    <source>
        <dbReference type="ARBA" id="ARBA00004141"/>
    </source>
</evidence>
<dbReference type="InterPro" id="IPR023201">
    <property type="entry name" value="SecY_dom_sf"/>
</dbReference>
<comment type="subunit">
    <text evidence="10">Component of the Sec protein translocase complex. Heterotrimer consisting of SecY, SecE and SecG subunits. The heterotrimers can form oligomers, although 1 heterotrimer is thought to be able to translocate proteins. Interacts with the ribosome. Interacts with SecDF, and other proteins may be involved. Interacts with SecA.</text>
</comment>
<dbReference type="InterPro" id="IPR026593">
    <property type="entry name" value="SecY"/>
</dbReference>
<gene>
    <name evidence="10" type="primary">secY</name>
    <name evidence="12" type="ORF">EDD79_102527</name>
</gene>
<dbReference type="RefSeq" id="WP_132848856.1">
    <property type="nucleotide sequence ID" value="NZ_CP058648.1"/>
</dbReference>
<keyword evidence="3 10" id="KW-0813">Transport</keyword>
<evidence type="ECO:0000256" key="3">
    <source>
        <dbReference type="ARBA" id="ARBA00022448"/>
    </source>
</evidence>
<feature type="transmembrane region" description="Helical" evidence="10">
    <location>
        <begin position="304"/>
        <end position="327"/>
    </location>
</feature>
<feature type="transmembrane region" description="Helical" evidence="10">
    <location>
        <begin position="204"/>
        <end position="225"/>
    </location>
</feature>
<dbReference type="PANTHER" id="PTHR10906">
    <property type="entry name" value="SECY/SEC61-ALPHA FAMILY MEMBER"/>
    <property type="match status" value="1"/>
</dbReference>
<keyword evidence="5 10" id="KW-0653">Protein transport</keyword>
<evidence type="ECO:0000256" key="10">
    <source>
        <dbReference type="HAMAP-Rule" id="MF_01465"/>
    </source>
</evidence>
<feature type="transmembrane region" description="Helical" evidence="10">
    <location>
        <begin position="142"/>
        <end position="162"/>
    </location>
</feature>
<dbReference type="FunFam" id="1.10.3370.10:FF:000001">
    <property type="entry name" value="Preprotein translocase subunit SecY"/>
    <property type="match status" value="1"/>
</dbReference>
<dbReference type="NCBIfam" id="TIGR00967">
    <property type="entry name" value="3a0501s007"/>
    <property type="match status" value="1"/>
</dbReference>
<dbReference type="SUPFAM" id="SSF103491">
    <property type="entry name" value="Preprotein translocase SecY subunit"/>
    <property type="match status" value="1"/>
</dbReference>
<dbReference type="GO" id="GO:0005886">
    <property type="term" value="C:plasma membrane"/>
    <property type="evidence" value="ECO:0007669"/>
    <property type="project" value="UniProtKB-SubCell"/>
</dbReference>
<reference evidence="12 13" key="1">
    <citation type="submission" date="2019-03" db="EMBL/GenBank/DDBJ databases">
        <title>Genomic Encyclopedia of Type Strains, Phase IV (KMG-IV): sequencing the most valuable type-strain genomes for metagenomic binning, comparative biology and taxonomic classification.</title>
        <authorList>
            <person name="Goeker M."/>
        </authorList>
    </citation>
    <scope>NUCLEOTIDE SEQUENCE [LARGE SCALE GENOMIC DNA]</scope>
    <source>
        <strain evidence="12 13">DSM 100013</strain>
    </source>
</reference>
<evidence type="ECO:0000313" key="13">
    <source>
        <dbReference type="Proteomes" id="UP000295504"/>
    </source>
</evidence>
<evidence type="ECO:0000256" key="9">
    <source>
        <dbReference type="ARBA" id="ARBA00039733"/>
    </source>
</evidence>
<keyword evidence="6 10" id="KW-1133">Transmembrane helix</keyword>
<evidence type="ECO:0000256" key="5">
    <source>
        <dbReference type="ARBA" id="ARBA00022927"/>
    </source>
</evidence>
<dbReference type="Pfam" id="PF00344">
    <property type="entry name" value="SecY"/>
    <property type="match status" value="1"/>
</dbReference>
<evidence type="ECO:0000256" key="11">
    <source>
        <dbReference type="RuleBase" id="RU004349"/>
    </source>
</evidence>
<evidence type="ECO:0000256" key="4">
    <source>
        <dbReference type="ARBA" id="ARBA00022692"/>
    </source>
</evidence>
<dbReference type="AlphaFoldDB" id="A0A4R2TDS1"/>
<protein>
    <recommendedName>
        <fullName evidence="9 10">Protein translocase subunit SecY</fullName>
    </recommendedName>
</protein>
<feature type="transmembrane region" description="Helical" evidence="10">
    <location>
        <begin position="20"/>
        <end position="39"/>
    </location>
</feature>
<comment type="subcellular location">
    <subcellularLocation>
        <location evidence="10">Cell membrane</location>
        <topology evidence="10">Multi-pass membrane protein</topology>
    </subcellularLocation>
    <subcellularLocation>
        <location evidence="1">Membrane</location>
        <topology evidence="1">Multi-pass membrane protein</topology>
    </subcellularLocation>
</comment>
<dbReference type="PIRSF" id="PIRSF004557">
    <property type="entry name" value="SecY"/>
    <property type="match status" value="1"/>
</dbReference>
<feature type="transmembrane region" description="Helical" evidence="10">
    <location>
        <begin position="359"/>
        <end position="381"/>
    </location>
</feature>
<keyword evidence="10" id="KW-1003">Cell membrane</keyword>
<feature type="transmembrane region" description="Helical" evidence="10">
    <location>
        <begin position="262"/>
        <end position="284"/>
    </location>
</feature>
<feature type="transmembrane region" description="Helical" evidence="10">
    <location>
        <begin position="387"/>
        <end position="407"/>
    </location>
</feature>
<accession>A0A4R2TDS1</accession>
<proteinExistence type="inferred from homology"/>
<dbReference type="Gene3D" id="1.10.3370.10">
    <property type="entry name" value="SecY subunit domain"/>
    <property type="match status" value="1"/>
</dbReference>
<dbReference type="GO" id="GO:0043952">
    <property type="term" value="P:protein transport by the Sec complex"/>
    <property type="evidence" value="ECO:0007669"/>
    <property type="project" value="UniProtKB-UniRule"/>
</dbReference>
<dbReference type="HAMAP" id="MF_01465">
    <property type="entry name" value="SecY"/>
    <property type="match status" value="1"/>
</dbReference>
<dbReference type="GO" id="GO:0006605">
    <property type="term" value="P:protein targeting"/>
    <property type="evidence" value="ECO:0007669"/>
    <property type="project" value="UniProtKB-UniRule"/>
</dbReference>
<evidence type="ECO:0000313" key="12">
    <source>
        <dbReference type="EMBL" id="TCQ01620.1"/>
    </source>
</evidence>
<dbReference type="PROSITE" id="PS00756">
    <property type="entry name" value="SECY_2"/>
    <property type="match status" value="1"/>
</dbReference>
<keyword evidence="4 10" id="KW-0812">Transmembrane</keyword>
<evidence type="ECO:0000256" key="8">
    <source>
        <dbReference type="ARBA" id="ARBA00023136"/>
    </source>
</evidence>
<dbReference type="Proteomes" id="UP000295504">
    <property type="component" value="Unassembled WGS sequence"/>
</dbReference>